<feature type="transmembrane region" description="Helical" evidence="12">
    <location>
        <begin position="12"/>
        <end position="34"/>
    </location>
</feature>
<keyword evidence="6 12" id="KW-0560">Oxidoreductase</keyword>
<name>A0A062U1Z4_9PROT</name>
<evidence type="ECO:0000256" key="1">
    <source>
        <dbReference type="ARBA" id="ARBA00001970"/>
    </source>
</evidence>
<feature type="transmembrane region" description="Helical" evidence="12">
    <location>
        <begin position="199"/>
        <end position="221"/>
    </location>
</feature>
<feature type="binding site" description="axial binding residue" evidence="12">
    <location>
        <position position="263"/>
    </location>
    <ligand>
        <name>heme</name>
        <dbReference type="ChEBI" id="CHEBI:30413"/>
    </ligand>
    <ligandPart>
        <name>Fe</name>
        <dbReference type="ChEBI" id="CHEBI:18248"/>
    </ligandPart>
</feature>
<feature type="binding site" description="axial binding residue" evidence="12">
    <location>
        <position position="320"/>
    </location>
    <ligand>
        <name>heme</name>
        <dbReference type="ChEBI" id="CHEBI:30413"/>
    </ligand>
    <ligandPart>
        <name>Fe</name>
        <dbReference type="ChEBI" id="CHEBI:18248"/>
    </ligandPart>
</feature>
<sequence length="351" mass="39023">MSETSKITPSAVWVRRWLVLMGLMVYAMILIGGATRLTDSGLSITEWNPVSGALPPLSEHAWEVEFAKYRETSEYQLVNKGMSLAEFQQIFWWEWGHRFFGRMIGLVAVLGLVGFAVRKWLTPRLTLQIVMLIALGGLQGAIGWWMVASGIGETTRVDVAPYRLMTHFTLALLIIVYIAWLWLGLGEKLRPRVSPATKFLTMILLAAIFLQMAAGALVAGLDAGRSYNDWPLMAGEFVPSHYIEQDLGIRSLFEGRAATQFNHRILAYLIWGGSLVAAWLYRKSALKNAFFILAGLVSLQALWGIVTLVHAAPMNLALIHQGIGVIVTLAAVRLVWLSRGPSDYREPASVR</sequence>
<protein>
    <recommendedName>
        <fullName evidence="12">Heme A synthase</fullName>
        <shortName evidence="12">HAS</shortName>
        <ecNumber evidence="12">1.17.99.9</ecNumber>
    </recommendedName>
    <alternativeName>
        <fullName evidence="12">Cytochrome aa3-controlling protein</fullName>
    </alternativeName>
</protein>
<feature type="transmembrane region" description="Helical" evidence="12">
    <location>
        <begin position="318"/>
        <end position="336"/>
    </location>
</feature>
<reference evidence="13 14" key="1">
    <citation type="submission" date="2013-04" db="EMBL/GenBank/DDBJ databases">
        <title>Hyphomonas sp. T24B3 Genome Sequencing.</title>
        <authorList>
            <person name="Lai Q."/>
            <person name="Shao Z."/>
        </authorList>
    </citation>
    <scope>NUCLEOTIDE SEQUENCE [LARGE SCALE GENOMIC DNA]</scope>
    <source>
        <strain evidence="13 14">T24B3</strain>
    </source>
</reference>
<dbReference type="Proteomes" id="UP000249123">
    <property type="component" value="Unassembled WGS sequence"/>
</dbReference>
<dbReference type="GO" id="GO:0046872">
    <property type="term" value="F:metal ion binding"/>
    <property type="evidence" value="ECO:0007669"/>
    <property type="project" value="UniProtKB-KW"/>
</dbReference>
<keyword evidence="3 12" id="KW-0812">Transmembrane</keyword>
<dbReference type="InterPro" id="IPR023754">
    <property type="entry name" value="HemeA_Synthase_type2"/>
</dbReference>
<dbReference type="STRING" id="1280941.HY2_10695"/>
<evidence type="ECO:0000256" key="8">
    <source>
        <dbReference type="ARBA" id="ARBA00023133"/>
    </source>
</evidence>
<evidence type="ECO:0000256" key="5">
    <source>
        <dbReference type="ARBA" id="ARBA00022989"/>
    </source>
</evidence>
<evidence type="ECO:0000256" key="10">
    <source>
        <dbReference type="ARBA" id="ARBA00044501"/>
    </source>
</evidence>
<comment type="subunit">
    <text evidence="12">Interacts with CtaB.</text>
</comment>
<feature type="transmembrane region" description="Helical" evidence="12">
    <location>
        <begin position="167"/>
        <end position="187"/>
    </location>
</feature>
<keyword evidence="7 12" id="KW-0408">Iron</keyword>
<feature type="transmembrane region" description="Helical" evidence="12">
    <location>
        <begin position="289"/>
        <end position="312"/>
    </location>
</feature>
<dbReference type="GO" id="GO:0006784">
    <property type="term" value="P:heme A biosynthetic process"/>
    <property type="evidence" value="ECO:0007669"/>
    <property type="project" value="UniProtKB-UniRule"/>
</dbReference>
<dbReference type="EC" id="1.17.99.9" evidence="12"/>
<keyword evidence="5 12" id="KW-1133">Transmembrane helix</keyword>
<keyword evidence="12" id="KW-1003">Cell membrane</keyword>
<comment type="catalytic activity">
    <reaction evidence="11">
        <text>Fe(II)-heme o + 2 A + H2O = Fe(II)-heme a + 2 AH2</text>
        <dbReference type="Rhea" id="RHEA:63388"/>
        <dbReference type="ChEBI" id="CHEBI:13193"/>
        <dbReference type="ChEBI" id="CHEBI:15377"/>
        <dbReference type="ChEBI" id="CHEBI:17499"/>
        <dbReference type="ChEBI" id="CHEBI:60530"/>
        <dbReference type="ChEBI" id="CHEBI:61715"/>
        <dbReference type="EC" id="1.17.99.9"/>
    </reaction>
    <physiologicalReaction direction="left-to-right" evidence="11">
        <dbReference type="Rhea" id="RHEA:63389"/>
    </physiologicalReaction>
</comment>
<evidence type="ECO:0000256" key="11">
    <source>
        <dbReference type="ARBA" id="ARBA00048044"/>
    </source>
</evidence>
<gene>
    <name evidence="12" type="primary">ctaA</name>
    <name evidence="13" type="ORF">HY3_05880</name>
</gene>
<evidence type="ECO:0000256" key="3">
    <source>
        <dbReference type="ARBA" id="ARBA00022692"/>
    </source>
</evidence>
<evidence type="ECO:0000256" key="12">
    <source>
        <dbReference type="HAMAP-Rule" id="MF_01665"/>
    </source>
</evidence>
<proteinExistence type="inferred from homology"/>
<evidence type="ECO:0000313" key="13">
    <source>
        <dbReference type="EMBL" id="RAN30676.1"/>
    </source>
</evidence>
<accession>A0A062U1Z4</accession>
<evidence type="ECO:0000256" key="7">
    <source>
        <dbReference type="ARBA" id="ARBA00023004"/>
    </source>
</evidence>
<comment type="subcellular location">
    <subcellularLocation>
        <location evidence="12">Cell membrane</location>
        <topology evidence="12">Multi-pass membrane protein</topology>
    </subcellularLocation>
    <subcellularLocation>
        <location evidence="2">Membrane</location>
        <topology evidence="2">Multi-pass membrane protein</topology>
    </subcellularLocation>
</comment>
<organism evidence="13 14">
    <name type="scientific">Hyphomonas pacifica</name>
    <dbReference type="NCBI Taxonomy" id="1280941"/>
    <lineage>
        <taxon>Bacteria</taxon>
        <taxon>Pseudomonadati</taxon>
        <taxon>Pseudomonadota</taxon>
        <taxon>Alphaproteobacteria</taxon>
        <taxon>Hyphomonadales</taxon>
        <taxon>Hyphomonadaceae</taxon>
        <taxon>Hyphomonas</taxon>
    </lineage>
</organism>
<keyword evidence="8 12" id="KW-0350">Heme biosynthesis</keyword>
<dbReference type="PANTHER" id="PTHR23289">
    <property type="entry name" value="CYTOCHROME C OXIDASE ASSEMBLY PROTEIN COX15"/>
    <property type="match status" value="1"/>
</dbReference>
<feature type="transmembrane region" description="Helical" evidence="12">
    <location>
        <begin position="265"/>
        <end position="282"/>
    </location>
</feature>
<comment type="similarity">
    <text evidence="12">Belongs to the COX15/CtaA family. Type 2 subfamily.</text>
</comment>
<dbReference type="InterPro" id="IPR003780">
    <property type="entry name" value="COX15/CtaA_fam"/>
</dbReference>
<evidence type="ECO:0000256" key="2">
    <source>
        <dbReference type="ARBA" id="ARBA00004141"/>
    </source>
</evidence>
<evidence type="ECO:0000256" key="6">
    <source>
        <dbReference type="ARBA" id="ARBA00023002"/>
    </source>
</evidence>
<dbReference type="Pfam" id="PF02628">
    <property type="entry name" value="COX15-CtaA"/>
    <property type="match status" value="1"/>
</dbReference>
<feature type="transmembrane region" description="Helical" evidence="12">
    <location>
        <begin position="99"/>
        <end position="117"/>
    </location>
</feature>
<comment type="caution">
    <text evidence="13">The sequence shown here is derived from an EMBL/GenBank/DDBJ whole genome shotgun (WGS) entry which is preliminary data.</text>
</comment>
<evidence type="ECO:0000256" key="4">
    <source>
        <dbReference type="ARBA" id="ARBA00022723"/>
    </source>
</evidence>
<dbReference type="eggNOG" id="COG1612">
    <property type="taxonomic scope" value="Bacteria"/>
</dbReference>
<dbReference type="AlphaFoldDB" id="A0A062U1Z4"/>
<comment type="cofactor">
    <cofactor evidence="1 12">
        <name>heme b</name>
        <dbReference type="ChEBI" id="CHEBI:60344"/>
    </cofactor>
</comment>
<comment type="pathway">
    <text evidence="10 12">Porphyrin-containing compound metabolism; heme A biosynthesis; heme A from heme O: step 1/1.</text>
</comment>
<dbReference type="EMBL" id="AWFB01000078">
    <property type="protein sequence ID" value="RAN30676.1"/>
    <property type="molecule type" value="Genomic_DNA"/>
</dbReference>
<dbReference type="UniPathway" id="UPA00269">
    <property type="reaction ID" value="UER00713"/>
</dbReference>
<dbReference type="GO" id="GO:0005886">
    <property type="term" value="C:plasma membrane"/>
    <property type="evidence" value="ECO:0007669"/>
    <property type="project" value="UniProtKB-SubCell"/>
</dbReference>
<evidence type="ECO:0000313" key="14">
    <source>
        <dbReference type="Proteomes" id="UP000249123"/>
    </source>
</evidence>
<keyword evidence="14" id="KW-1185">Reference proteome</keyword>
<dbReference type="PANTHER" id="PTHR23289:SF2">
    <property type="entry name" value="CYTOCHROME C OXIDASE ASSEMBLY PROTEIN COX15 HOMOLOG"/>
    <property type="match status" value="1"/>
</dbReference>
<dbReference type="GO" id="GO:0120547">
    <property type="term" value="F:heme A synthase activity"/>
    <property type="evidence" value="ECO:0007669"/>
    <property type="project" value="UniProtKB-EC"/>
</dbReference>
<dbReference type="RefSeq" id="WP_233346911.1">
    <property type="nucleotide sequence ID" value="NZ_AWFA01000011.1"/>
</dbReference>
<feature type="transmembrane region" description="Helical" evidence="12">
    <location>
        <begin position="129"/>
        <end position="147"/>
    </location>
</feature>
<evidence type="ECO:0000256" key="9">
    <source>
        <dbReference type="ARBA" id="ARBA00023136"/>
    </source>
</evidence>
<dbReference type="HAMAP" id="MF_01665">
    <property type="entry name" value="HemeA_synth_type2"/>
    <property type="match status" value="1"/>
</dbReference>
<keyword evidence="4 12" id="KW-0479">Metal-binding</keyword>
<comment type="function">
    <text evidence="12">Catalyzes the conversion of heme O to heme A by two successive hydroxylations of the methyl group at C8. The first hydroxylation forms heme I, the second hydroxylation results in an unstable dihydroxymethyl group, which spontaneously dehydrates, resulting in the formyl group of heme A.</text>
</comment>
<keyword evidence="9 12" id="KW-0472">Membrane</keyword>